<protein>
    <recommendedName>
        <fullName evidence="3">Transposase/invertase (TIGR01784 family)</fullName>
    </recommendedName>
</protein>
<accession>A0ABQ6YKR2</accession>
<sequence length="195" mass="21689">MRASPDGKPWTAPTQVAELVDLPTGLTDHCADFVPRLCFILDDITATPLPDLYRNAAHPAVLILRVLLKRAPKNRHLDRDLEPLLSAFAQIDTDDLVAFLRYIRDVGDTADSDLHPLFRRLGPDAEEAFMTTANMLRAEGRVEGQARVLLLQLTQRFGDVPTTVRTAIESADPTRLDEWTCRILTAETLGDMGIC</sequence>
<evidence type="ECO:0008006" key="3">
    <source>
        <dbReference type="Google" id="ProtNLM"/>
    </source>
</evidence>
<gene>
    <name evidence="1" type="ORF">FNL39_105288</name>
</gene>
<evidence type="ECO:0000313" key="1">
    <source>
        <dbReference type="EMBL" id="KAF0846377.1"/>
    </source>
</evidence>
<evidence type="ECO:0000313" key="2">
    <source>
        <dbReference type="Proteomes" id="UP000798951"/>
    </source>
</evidence>
<comment type="caution">
    <text evidence="1">The sequence shown here is derived from an EMBL/GenBank/DDBJ whole genome shotgun (WGS) entry which is preliminary data.</text>
</comment>
<reference evidence="1 2" key="1">
    <citation type="submission" date="2019-07" db="EMBL/GenBank/DDBJ databases">
        <title>Genomic Encyclopedia of Type Strains, Phase IV (KMG-IV): sequencing the most valuable type-strain genomes for metagenomic binning, comparative biology and taxonomic classification.</title>
        <authorList>
            <person name="Goeker M."/>
        </authorList>
    </citation>
    <scope>NUCLEOTIDE SEQUENCE [LARGE SCALE GENOMIC DNA]</scope>
    <source>
        <strain evidence="1 2">DSM 44831</strain>
    </source>
</reference>
<organism evidence="1 2">
    <name type="scientific">Nocardia caishijiensis</name>
    <dbReference type="NCBI Taxonomy" id="184756"/>
    <lineage>
        <taxon>Bacteria</taxon>
        <taxon>Bacillati</taxon>
        <taxon>Actinomycetota</taxon>
        <taxon>Actinomycetes</taxon>
        <taxon>Mycobacteriales</taxon>
        <taxon>Nocardiaceae</taxon>
        <taxon>Nocardia</taxon>
    </lineage>
</organism>
<keyword evidence="2" id="KW-1185">Reference proteome</keyword>
<proteinExistence type="predicted"/>
<name>A0ABQ6YKR2_9NOCA</name>
<dbReference type="EMBL" id="VMSD01000005">
    <property type="protein sequence ID" value="KAF0846377.1"/>
    <property type="molecule type" value="Genomic_DNA"/>
</dbReference>
<dbReference type="Proteomes" id="UP000798951">
    <property type="component" value="Unassembled WGS sequence"/>
</dbReference>
<dbReference type="RefSeq" id="WP_084458607.1">
    <property type="nucleotide sequence ID" value="NZ_VMSD01000005.1"/>
</dbReference>